<dbReference type="InterPro" id="IPR036523">
    <property type="entry name" value="SurE-like_sf"/>
</dbReference>
<name>A0ABD3BZ75_9LAMI</name>
<evidence type="ECO:0000313" key="6">
    <source>
        <dbReference type="EMBL" id="KAL3622518.1"/>
    </source>
</evidence>
<comment type="caution">
    <text evidence="6">The sequence shown here is derived from an EMBL/GenBank/DDBJ whole genome shotgun (WGS) entry which is preliminary data.</text>
</comment>
<dbReference type="InterPro" id="IPR022672">
    <property type="entry name" value="Hexokinase_N"/>
</dbReference>
<dbReference type="InterPro" id="IPR043129">
    <property type="entry name" value="ATPase_NBD"/>
</dbReference>
<organism evidence="6 7">
    <name type="scientific">Castilleja foliolosa</name>
    <dbReference type="NCBI Taxonomy" id="1961234"/>
    <lineage>
        <taxon>Eukaryota</taxon>
        <taxon>Viridiplantae</taxon>
        <taxon>Streptophyta</taxon>
        <taxon>Embryophyta</taxon>
        <taxon>Tracheophyta</taxon>
        <taxon>Spermatophyta</taxon>
        <taxon>Magnoliopsida</taxon>
        <taxon>eudicotyledons</taxon>
        <taxon>Gunneridae</taxon>
        <taxon>Pentapetalae</taxon>
        <taxon>asterids</taxon>
        <taxon>lamiids</taxon>
        <taxon>Lamiales</taxon>
        <taxon>Orobanchaceae</taxon>
        <taxon>Pedicularideae</taxon>
        <taxon>Castillejinae</taxon>
        <taxon>Castilleja</taxon>
    </lineage>
</organism>
<dbReference type="Pfam" id="PF01975">
    <property type="entry name" value="SurE"/>
    <property type="match status" value="1"/>
</dbReference>
<dbReference type="PANTHER" id="PTHR30457:SF5">
    <property type="entry name" value="OS01G0709400 PROTEIN"/>
    <property type="match status" value="1"/>
</dbReference>
<dbReference type="GO" id="GO:0016787">
    <property type="term" value="F:hydrolase activity"/>
    <property type="evidence" value="ECO:0007669"/>
    <property type="project" value="UniProtKB-KW"/>
</dbReference>
<dbReference type="PANTHER" id="PTHR30457">
    <property type="entry name" value="5'-NUCLEOTIDASE SURE"/>
    <property type="match status" value="1"/>
</dbReference>
<dbReference type="EMBL" id="JAVIJP010000060">
    <property type="protein sequence ID" value="KAL3622518.1"/>
    <property type="molecule type" value="Genomic_DNA"/>
</dbReference>
<dbReference type="SUPFAM" id="SSF64167">
    <property type="entry name" value="SurE-like"/>
    <property type="match status" value="1"/>
</dbReference>
<evidence type="ECO:0000256" key="3">
    <source>
        <dbReference type="ARBA" id="ARBA00022801"/>
    </source>
</evidence>
<reference evidence="7" key="1">
    <citation type="journal article" date="2024" name="IScience">
        <title>Strigolactones Initiate the Formation of Haustorium-like Structures in Castilleja.</title>
        <authorList>
            <person name="Buerger M."/>
            <person name="Peterson D."/>
            <person name="Chory J."/>
        </authorList>
    </citation>
    <scope>NUCLEOTIDE SEQUENCE [LARGE SCALE GENOMIC DNA]</scope>
</reference>
<evidence type="ECO:0000259" key="4">
    <source>
        <dbReference type="Pfam" id="PF00349"/>
    </source>
</evidence>
<keyword evidence="7" id="KW-1185">Reference proteome</keyword>
<evidence type="ECO:0000313" key="7">
    <source>
        <dbReference type="Proteomes" id="UP001632038"/>
    </source>
</evidence>
<dbReference type="InterPro" id="IPR001312">
    <property type="entry name" value="Hexokinase"/>
</dbReference>
<dbReference type="Proteomes" id="UP001632038">
    <property type="component" value="Unassembled WGS sequence"/>
</dbReference>
<dbReference type="Gene3D" id="3.40.1210.10">
    <property type="entry name" value="Survival protein SurE-like phosphatase/nucleotidase"/>
    <property type="match status" value="1"/>
</dbReference>
<evidence type="ECO:0000259" key="5">
    <source>
        <dbReference type="Pfam" id="PF01975"/>
    </source>
</evidence>
<evidence type="ECO:0000256" key="1">
    <source>
        <dbReference type="ARBA" id="ARBA00011062"/>
    </source>
</evidence>
<dbReference type="Pfam" id="PF00349">
    <property type="entry name" value="Hexokinase_1"/>
    <property type="match status" value="1"/>
</dbReference>
<proteinExistence type="inferred from homology"/>
<dbReference type="SUPFAM" id="SSF53067">
    <property type="entry name" value="Actin-like ATPase domain"/>
    <property type="match status" value="1"/>
</dbReference>
<dbReference type="AlphaFoldDB" id="A0ABD3BZ75"/>
<protein>
    <submittedName>
        <fullName evidence="6">Uncharacterized protein</fullName>
    </submittedName>
</protein>
<dbReference type="Gene3D" id="3.40.367.20">
    <property type="match status" value="1"/>
</dbReference>
<feature type="domain" description="Survival protein SurE-like phosphatase/nucleotidase" evidence="5">
    <location>
        <begin position="116"/>
        <end position="204"/>
    </location>
</feature>
<dbReference type="InterPro" id="IPR030048">
    <property type="entry name" value="SurE"/>
</dbReference>
<sequence length="323" mass="35269">MGKVAMAAKIVCTAAVCAAAVVVARRQMKSSGRWAKAEAILRELEENCGCPMEKLRQVADAMTVEMHAGLASEGGSKLKMLISYVDNLPTGYKWYQQGFKLWPPYKCTYEGNDPRFYSGVVAGAREALINGVPSISISLNWKNDGSEESDFKDAVTVCLPIINAAARDIEKGIFPKGFSLDIQIPTSPSANKGIKVTKRSHFRYTLCWQAISGTRNQAASRFGGGQPGIGMQFAQLGRDSSAAGAARRLATQKKNIEVVESVGAVEKPDFKRVTKYFCAEMLDKEQNEEDEDLDLDLDFRALGNGFRSKSSNDGVSNLERIIC</sequence>
<dbReference type="PROSITE" id="PS51748">
    <property type="entry name" value="HEXOKINASE_2"/>
    <property type="match status" value="1"/>
</dbReference>
<accession>A0ABD3BZ75</accession>
<gene>
    <name evidence="6" type="ORF">CASFOL_033929</name>
</gene>
<comment type="similarity">
    <text evidence="1">Belongs to the SurE nucleotidase family.</text>
</comment>
<evidence type="ECO:0000256" key="2">
    <source>
        <dbReference type="ARBA" id="ARBA00022723"/>
    </source>
</evidence>
<dbReference type="GO" id="GO:0046872">
    <property type="term" value="F:metal ion binding"/>
    <property type="evidence" value="ECO:0007669"/>
    <property type="project" value="UniProtKB-KW"/>
</dbReference>
<keyword evidence="3" id="KW-0378">Hydrolase</keyword>
<dbReference type="InterPro" id="IPR002828">
    <property type="entry name" value="SurE-like_Pase/nucleotidase"/>
</dbReference>
<keyword evidence="2" id="KW-0479">Metal-binding</keyword>
<feature type="domain" description="Hexokinase N-terminal" evidence="4">
    <location>
        <begin position="41"/>
        <end position="91"/>
    </location>
</feature>